<gene>
    <name evidence="2" type="ORF">EGYM00392_LOCUS29967</name>
</gene>
<evidence type="ECO:0000256" key="1">
    <source>
        <dbReference type="SAM" id="SignalP"/>
    </source>
</evidence>
<reference evidence="2" key="1">
    <citation type="submission" date="2021-01" db="EMBL/GenBank/DDBJ databases">
        <authorList>
            <person name="Corre E."/>
            <person name="Pelletier E."/>
            <person name="Niang G."/>
            <person name="Scheremetjew M."/>
            <person name="Finn R."/>
            <person name="Kale V."/>
            <person name="Holt S."/>
            <person name="Cochrane G."/>
            <person name="Meng A."/>
            <person name="Brown T."/>
            <person name="Cohen L."/>
        </authorList>
    </citation>
    <scope>NUCLEOTIDE SEQUENCE</scope>
    <source>
        <strain evidence="2">NIES-381</strain>
    </source>
</reference>
<accession>A0A7S1IQ73</accession>
<name>A0A7S1IQ73_9EUGL</name>
<dbReference type="AlphaFoldDB" id="A0A7S1IQ73"/>
<evidence type="ECO:0008006" key="3">
    <source>
        <dbReference type="Google" id="ProtNLM"/>
    </source>
</evidence>
<proteinExistence type="predicted"/>
<organism evidence="2">
    <name type="scientific">Eutreptiella gymnastica</name>
    <dbReference type="NCBI Taxonomy" id="73025"/>
    <lineage>
        <taxon>Eukaryota</taxon>
        <taxon>Discoba</taxon>
        <taxon>Euglenozoa</taxon>
        <taxon>Euglenida</taxon>
        <taxon>Spirocuta</taxon>
        <taxon>Euglenophyceae</taxon>
        <taxon>Eutreptiales</taxon>
        <taxon>Eutreptiaceae</taxon>
        <taxon>Eutreptiella</taxon>
    </lineage>
</organism>
<sequence>MRHPTAVIVCVCVCVCQTSGTSFVRFFPSACVCVCGWMVVFSGCKEQRYKQQPEWESRFVPSGTTSNYENLCRTNGVQLCVSRAIPQWHVHAQVVSGYLHGGCLANKSVTQGCP</sequence>
<feature type="chain" id="PRO_5030883479" description="Secreted protein" evidence="1">
    <location>
        <begin position="21"/>
        <end position="114"/>
    </location>
</feature>
<evidence type="ECO:0000313" key="2">
    <source>
        <dbReference type="EMBL" id="CAD9018854.1"/>
    </source>
</evidence>
<feature type="signal peptide" evidence="1">
    <location>
        <begin position="1"/>
        <end position="20"/>
    </location>
</feature>
<keyword evidence="1" id="KW-0732">Signal</keyword>
<dbReference type="EMBL" id="HBGA01080381">
    <property type="protein sequence ID" value="CAD9018854.1"/>
    <property type="molecule type" value="Transcribed_RNA"/>
</dbReference>
<protein>
    <recommendedName>
        <fullName evidence="3">Secreted protein</fullName>
    </recommendedName>
</protein>